<evidence type="ECO:0000313" key="9">
    <source>
        <dbReference type="EMBL" id="SCU75585.1"/>
    </source>
</evidence>
<dbReference type="InterPro" id="IPR001525">
    <property type="entry name" value="C5_MeTfrase"/>
</dbReference>
<name>A0A1K0JCA6_CUPNE</name>
<dbReference type="SUPFAM" id="SSF53335">
    <property type="entry name" value="S-adenosyl-L-methionine-dependent methyltransferases"/>
    <property type="match status" value="1"/>
</dbReference>
<dbReference type="Gene3D" id="3.90.120.10">
    <property type="entry name" value="DNA Methylase, subunit A, domain 2"/>
    <property type="match status" value="1"/>
</dbReference>
<dbReference type="InterPro" id="IPR050390">
    <property type="entry name" value="C5-Methyltransferase"/>
</dbReference>
<dbReference type="EMBL" id="FMSH01000154">
    <property type="protein sequence ID" value="SCU75585.1"/>
    <property type="molecule type" value="Genomic_DNA"/>
</dbReference>
<proteinExistence type="inferred from homology"/>
<feature type="active site" evidence="6">
    <location>
        <position position="71"/>
    </location>
</feature>
<evidence type="ECO:0000256" key="6">
    <source>
        <dbReference type="PROSITE-ProRule" id="PRU01016"/>
    </source>
</evidence>
<sequence length="353" mass="38242">MRYLSICSGIEAATCAWHTLGWVPEAFSEIEAFPAAVLAHHYPAVPNRGDMTKFKDWPDAAIDLLVGGTPCQSFSVAGLRKGLADPRGNLMLTYLAIAQRYAPRWLVWENVPGVLSSNGGRDFGTLLGGLAELGYGFAYRVLDAQYVRVESHARAVPQRRRRVFVVGHLGDWRRAAAVLFERESLLGHPAPRREAGERIAGTLAAGAHPGGHNGQDDDGKFLVAHSLRAEGFDASEDGTGRGTPLVPVAFDLQQITSPENRARIDPAAAAPTMAKVSRMHAIEHQAVRRLMPMECERLQGFPDGYTGILSRGKPAADGARYKALGNSMAVNVMRWIGERIAAVEAMEIGRKAA</sequence>
<dbReference type="GO" id="GO:0009307">
    <property type="term" value="P:DNA restriction-modification system"/>
    <property type="evidence" value="ECO:0007669"/>
    <property type="project" value="UniProtKB-KW"/>
</dbReference>
<dbReference type="InterPro" id="IPR018117">
    <property type="entry name" value="C5_DNA_meth_AS"/>
</dbReference>
<comment type="catalytic activity">
    <reaction evidence="5 8">
        <text>a 2'-deoxycytidine in DNA + S-adenosyl-L-methionine = a 5-methyl-2'-deoxycytidine in DNA + S-adenosyl-L-homocysteine + H(+)</text>
        <dbReference type="Rhea" id="RHEA:13681"/>
        <dbReference type="Rhea" id="RHEA-COMP:11369"/>
        <dbReference type="Rhea" id="RHEA-COMP:11370"/>
        <dbReference type="ChEBI" id="CHEBI:15378"/>
        <dbReference type="ChEBI" id="CHEBI:57856"/>
        <dbReference type="ChEBI" id="CHEBI:59789"/>
        <dbReference type="ChEBI" id="CHEBI:85452"/>
        <dbReference type="ChEBI" id="CHEBI:85454"/>
        <dbReference type="EC" id="2.1.1.37"/>
    </reaction>
</comment>
<gene>
    <name evidence="9" type="primary">dcm</name>
    <name evidence="9" type="ORF">CNECB9_2370159</name>
</gene>
<keyword evidence="3 6" id="KW-0949">S-adenosyl-L-methionine</keyword>
<dbReference type="EC" id="2.1.1.37" evidence="8"/>
<keyword evidence="4" id="KW-0680">Restriction system</keyword>
<dbReference type="AlphaFoldDB" id="A0A1K0JCA6"/>
<dbReference type="Gene3D" id="3.40.50.150">
    <property type="entry name" value="Vaccinia Virus protein VP39"/>
    <property type="match status" value="1"/>
</dbReference>
<comment type="similarity">
    <text evidence="6 7">Belongs to the class I-like SAM-binding methyltransferase superfamily. C5-methyltransferase family.</text>
</comment>
<dbReference type="PANTHER" id="PTHR10629:SF52">
    <property type="entry name" value="DNA (CYTOSINE-5)-METHYLTRANSFERASE 1"/>
    <property type="match status" value="1"/>
</dbReference>
<evidence type="ECO:0000256" key="2">
    <source>
        <dbReference type="ARBA" id="ARBA00022679"/>
    </source>
</evidence>
<evidence type="ECO:0000256" key="5">
    <source>
        <dbReference type="ARBA" id="ARBA00047422"/>
    </source>
</evidence>
<evidence type="ECO:0000256" key="4">
    <source>
        <dbReference type="ARBA" id="ARBA00022747"/>
    </source>
</evidence>
<protein>
    <recommendedName>
        <fullName evidence="8">Cytosine-specific methyltransferase</fullName>
        <ecNumber evidence="8">2.1.1.37</ecNumber>
    </recommendedName>
</protein>
<evidence type="ECO:0000256" key="1">
    <source>
        <dbReference type="ARBA" id="ARBA00022603"/>
    </source>
</evidence>
<dbReference type="PANTHER" id="PTHR10629">
    <property type="entry name" value="CYTOSINE-SPECIFIC METHYLTRANSFERASE"/>
    <property type="match status" value="1"/>
</dbReference>
<dbReference type="GO" id="GO:0032259">
    <property type="term" value="P:methylation"/>
    <property type="evidence" value="ECO:0007669"/>
    <property type="project" value="UniProtKB-KW"/>
</dbReference>
<dbReference type="RefSeq" id="WP_340524184.1">
    <property type="nucleotide sequence ID" value="NZ_FMSH01000154.1"/>
</dbReference>
<dbReference type="NCBIfam" id="TIGR00675">
    <property type="entry name" value="dcm"/>
    <property type="match status" value="1"/>
</dbReference>
<keyword evidence="2 6" id="KW-0808">Transferase</keyword>
<evidence type="ECO:0000256" key="7">
    <source>
        <dbReference type="RuleBase" id="RU000416"/>
    </source>
</evidence>
<accession>A0A1K0JCA6</accession>
<dbReference type="PROSITE" id="PS00094">
    <property type="entry name" value="C5_MTASE_1"/>
    <property type="match status" value="1"/>
</dbReference>
<dbReference type="PRINTS" id="PR00105">
    <property type="entry name" value="C5METTRFRASE"/>
</dbReference>
<dbReference type="GO" id="GO:0003886">
    <property type="term" value="F:DNA (cytosine-5-)-methyltransferase activity"/>
    <property type="evidence" value="ECO:0007669"/>
    <property type="project" value="UniProtKB-EC"/>
</dbReference>
<evidence type="ECO:0000256" key="3">
    <source>
        <dbReference type="ARBA" id="ARBA00022691"/>
    </source>
</evidence>
<keyword evidence="1 6" id="KW-0489">Methyltransferase</keyword>
<evidence type="ECO:0000256" key="8">
    <source>
        <dbReference type="RuleBase" id="RU000417"/>
    </source>
</evidence>
<dbReference type="InterPro" id="IPR029063">
    <property type="entry name" value="SAM-dependent_MTases_sf"/>
</dbReference>
<organism evidence="9">
    <name type="scientific">Cupriavidus necator</name>
    <name type="common">Alcaligenes eutrophus</name>
    <name type="synonym">Ralstonia eutropha</name>
    <dbReference type="NCBI Taxonomy" id="106590"/>
    <lineage>
        <taxon>Bacteria</taxon>
        <taxon>Pseudomonadati</taxon>
        <taxon>Pseudomonadota</taxon>
        <taxon>Betaproteobacteria</taxon>
        <taxon>Burkholderiales</taxon>
        <taxon>Burkholderiaceae</taxon>
        <taxon>Cupriavidus</taxon>
    </lineage>
</organism>
<dbReference type="Pfam" id="PF00145">
    <property type="entry name" value="DNA_methylase"/>
    <property type="match status" value="1"/>
</dbReference>
<dbReference type="PROSITE" id="PS51679">
    <property type="entry name" value="SAM_MT_C5"/>
    <property type="match status" value="1"/>
</dbReference>
<reference evidence="9" key="1">
    <citation type="submission" date="2016-09" db="EMBL/GenBank/DDBJ databases">
        <authorList>
            <person name="Capua I."/>
            <person name="De Benedictis P."/>
            <person name="Joannis T."/>
            <person name="Lombin L.H."/>
            <person name="Cattoli G."/>
        </authorList>
    </citation>
    <scope>NUCLEOTIDE SEQUENCE</scope>
    <source>
        <strain evidence="9">B9</strain>
    </source>
</reference>